<accession>A0A4U8V7D0</accession>
<dbReference type="GO" id="GO:0009986">
    <property type="term" value="C:cell surface"/>
    <property type="evidence" value="ECO:0007669"/>
    <property type="project" value="InterPro"/>
</dbReference>
<evidence type="ECO:0000313" key="6">
    <source>
        <dbReference type="Proteomes" id="UP000298663"/>
    </source>
</evidence>
<protein>
    <submittedName>
        <fullName evidence="5">Uncharacterized protein</fullName>
    </submittedName>
</protein>
<proteinExistence type="inferred from homology"/>
<comment type="subcellular location">
    <subcellularLocation>
        <location evidence="1">Secreted</location>
    </subcellularLocation>
</comment>
<evidence type="ECO:0000256" key="3">
    <source>
        <dbReference type="ARBA" id="ARBA00022525"/>
    </source>
</evidence>
<reference evidence="5 6" key="1">
    <citation type="journal article" date="2015" name="Genome Biol.">
        <title>Comparative genomics of Steinernema reveals deeply conserved gene regulatory networks.</title>
        <authorList>
            <person name="Dillman A.R."/>
            <person name="Macchietto M."/>
            <person name="Porter C.F."/>
            <person name="Rogers A."/>
            <person name="Williams B."/>
            <person name="Antoshechkin I."/>
            <person name="Lee M.M."/>
            <person name="Goodwin Z."/>
            <person name="Lu X."/>
            <person name="Lewis E.E."/>
            <person name="Goodrich-Blair H."/>
            <person name="Stock S.P."/>
            <person name="Adams B.J."/>
            <person name="Sternberg P.W."/>
            <person name="Mortazavi A."/>
        </authorList>
    </citation>
    <scope>NUCLEOTIDE SEQUENCE [LARGE SCALE GENOMIC DNA]</scope>
    <source>
        <strain evidence="5 6">ALL</strain>
    </source>
</reference>
<keyword evidence="3" id="KW-0964">Secreted</keyword>
<sequence length="119" mass="13591">MVFISKQALINFYSKNTFQGLYYWFSFRVSFTDDGGTFQLDGCGDDFDWIPGVPNDPEPYIQILHYCNNDKGEIMLLPEFNTFVPNTYEIGTIELDAPEVELAPLNARNATFGRGSRRS</sequence>
<name>A0A4U8V7D0_STECR</name>
<evidence type="ECO:0000256" key="2">
    <source>
        <dbReference type="ARBA" id="ARBA00010112"/>
    </source>
</evidence>
<gene>
    <name evidence="5" type="ORF">L596_006228</name>
</gene>
<dbReference type="InterPro" id="IPR001534">
    <property type="entry name" value="Transthyretin-like"/>
</dbReference>
<evidence type="ECO:0000256" key="4">
    <source>
        <dbReference type="ARBA" id="ARBA00022729"/>
    </source>
</evidence>
<dbReference type="InterPro" id="IPR038479">
    <property type="entry name" value="Transthyretin-like_sf"/>
</dbReference>
<organism evidence="5 6">
    <name type="scientific">Steinernema carpocapsae</name>
    <name type="common">Entomopathogenic nematode</name>
    <dbReference type="NCBI Taxonomy" id="34508"/>
    <lineage>
        <taxon>Eukaryota</taxon>
        <taxon>Metazoa</taxon>
        <taxon>Ecdysozoa</taxon>
        <taxon>Nematoda</taxon>
        <taxon>Chromadorea</taxon>
        <taxon>Rhabditida</taxon>
        <taxon>Tylenchina</taxon>
        <taxon>Panagrolaimomorpha</taxon>
        <taxon>Strongyloidoidea</taxon>
        <taxon>Steinernematidae</taxon>
        <taxon>Steinernema</taxon>
    </lineage>
</organism>
<comment type="similarity">
    <text evidence="2">Belongs to the nematode transthyretin-like family.</text>
</comment>
<dbReference type="Proteomes" id="UP000298663">
    <property type="component" value="Chromosome X"/>
</dbReference>
<evidence type="ECO:0000256" key="1">
    <source>
        <dbReference type="ARBA" id="ARBA00004613"/>
    </source>
</evidence>
<dbReference type="GO" id="GO:0005576">
    <property type="term" value="C:extracellular region"/>
    <property type="evidence" value="ECO:0007669"/>
    <property type="project" value="UniProtKB-SubCell"/>
</dbReference>
<keyword evidence="4" id="KW-0732">Signal</keyword>
<dbReference type="Pfam" id="PF01060">
    <property type="entry name" value="TTR-52"/>
    <property type="match status" value="1"/>
</dbReference>
<evidence type="ECO:0000313" key="5">
    <source>
        <dbReference type="EMBL" id="TMS39747.1"/>
    </source>
</evidence>
<dbReference type="AlphaFoldDB" id="A0A4U8V7D0"/>
<reference evidence="5 6" key="2">
    <citation type="journal article" date="2019" name="G3 (Bethesda)">
        <title>Hybrid Assembly of the Genome of the Entomopathogenic Nematode Steinernema carpocapsae Identifies the X-Chromosome.</title>
        <authorList>
            <person name="Serra L."/>
            <person name="Macchietto M."/>
            <person name="Macias-Munoz A."/>
            <person name="McGill C.J."/>
            <person name="Rodriguez I.M."/>
            <person name="Rodriguez B."/>
            <person name="Murad R."/>
            <person name="Mortazavi A."/>
        </authorList>
    </citation>
    <scope>NUCLEOTIDE SEQUENCE [LARGE SCALE GENOMIC DNA]</scope>
    <source>
        <strain evidence="5 6">ALL</strain>
    </source>
</reference>
<dbReference type="Gene3D" id="2.60.40.3330">
    <property type="match status" value="1"/>
</dbReference>
<keyword evidence="6" id="KW-1185">Reference proteome</keyword>
<dbReference type="OrthoDB" id="5781504at2759"/>
<dbReference type="EMBL" id="CM016762">
    <property type="protein sequence ID" value="TMS39747.1"/>
    <property type="molecule type" value="Genomic_DNA"/>
</dbReference>